<dbReference type="SUPFAM" id="SSF48264">
    <property type="entry name" value="Cytochrome P450"/>
    <property type="match status" value="1"/>
</dbReference>
<keyword evidence="12 13" id="KW-0472">Membrane</keyword>
<keyword evidence="15" id="KW-1185">Reference proteome</keyword>
<protein>
    <recommendedName>
        <fullName evidence="16">Cytochrome P450</fullName>
    </recommendedName>
</protein>
<keyword evidence="7" id="KW-0256">Endoplasmic reticulum</keyword>
<evidence type="ECO:0008006" key="16">
    <source>
        <dbReference type="Google" id="ProtNLM"/>
    </source>
</evidence>
<evidence type="ECO:0000256" key="10">
    <source>
        <dbReference type="ARBA" id="ARBA00023004"/>
    </source>
</evidence>
<dbReference type="Proteomes" id="UP001162162">
    <property type="component" value="Unassembled WGS sequence"/>
</dbReference>
<dbReference type="InterPro" id="IPR001128">
    <property type="entry name" value="Cyt_P450"/>
</dbReference>
<proteinExistence type="inferred from homology"/>
<dbReference type="Pfam" id="PF00067">
    <property type="entry name" value="p450"/>
    <property type="match status" value="1"/>
</dbReference>
<evidence type="ECO:0000313" key="14">
    <source>
        <dbReference type="EMBL" id="KAJ8951056.1"/>
    </source>
</evidence>
<evidence type="ECO:0000256" key="6">
    <source>
        <dbReference type="ARBA" id="ARBA00022723"/>
    </source>
</evidence>
<keyword evidence="11" id="KW-0503">Monooxygenase</keyword>
<evidence type="ECO:0000313" key="15">
    <source>
        <dbReference type="Proteomes" id="UP001162162"/>
    </source>
</evidence>
<evidence type="ECO:0000256" key="3">
    <source>
        <dbReference type="ARBA" id="ARBA00004406"/>
    </source>
</evidence>
<feature type="transmembrane region" description="Helical" evidence="13">
    <location>
        <begin position="16"/>
        <end position="35"/>
    </location>
</feature>
<evidence type="ECO:0000256" key="7">
    <source>
        <dbReference type="ARBA" id="ARBA00022824"/>
    </source>
</evidence>
<dbReference type="GO" id="GO:0020037">
    <property type="term" value="F:heme binding"/>
    <property type="evidence" value="ECO:0007669"/>
    <property type="project" value="InterPro"/>
</dbReference>
<evidence type="ECO:0000256" key="12">
    <source>
        <dbReference type="ARBA" id="ARBA00023136"/>
    </source>
</evidence>
<keyword evidence="10" id="KW-0408">Iron</keyword>
<dbReference type="InterPro" id="IPR002401">
    <property type="entry name" value="Cyt_P450_E_grp-I"/>
</dbReference>
<keyword evidence="5" id="KW-0349">Heme</keyword>
<organism evidence="14 15">
    <name type="scientific">Aromia moschata</name>
    <dbReference type="NCBI Taxonomy" id="1265417"/>
    <lineage>
        <taxon>Eukaryota</taxon>
        <taxon>Metazoa</taxon>
        <taxon>Ecdysozoa</taxon>
        <taxon>Arthropoda</taxon>
        <taxon>Hexapoda</taxon>
        <taxon>Insecta</taxon>
        <taxon>Pterygota</taxon>
        <taxon>Neoptera</taxon>
        <taxon>Endopterygota</taxon>
        <taxon>Coleoptera</taxon>
        <taxon>Polyphaga</taxon>
        <taxon>Cucujiformia</taxon>
        <taxon>Chrysomeloidea</taxon>
        <taxon>Cerambycidae</taxon>
        <taxon>Cerambycinae</taxon>
        <taxon>Callichromatini</taxon>
        <taxon>Aromia</taxon>
    </lineage>
</organism>
<evidence type="ECO:0000256" key="4">
    <source>
        <dbReference type="ARBA" id="ARBA00010617"/>
    </source>
</evidence>
<keyword evidence="9" id="KW-0560">Oxidoreductase</keyword>
<dbReference type="PRINTS" id="PR00463">
    <property type="entry name" value="EP450I"/>
</dbReference>
<dbReference type="EMBL" id="JAPWTK010000090">
    <property type="protein sequence ID" value="KAJ8951056.1"/>
    <property type="molecule type" value="Genomic_DNA"/>
</dbReference>
<evidence type="ECO:0000256" key="2">
    <source>
        <dbReference type="ARBA" id="ARBA00004174"/>
    </source>
</evidence>
<reference evidence="14" key="1">
    <citation type="journal article" date="2023" name="Insect Mol. Biol.">
        <title>Genome sequencing provides insights into the evolution of gene families encoding plant cell wall-degrading enzymes in longhorned beetles.</title>
        <authorList>
            <person name="Shin N.R."/>
            <person name="Okamura Y."/>
            <person name="Kirsch R."/>
            <person name="Pauchet Y."/>
        </authorList>
    </citation>
    <scope>NUCLEOTIDE SEQUENCE</scope>
    <source>
        <strain evidence="14">AMC_N1</strain>
    </source>
</reference>
<dbReference type="PANTHER" id="PTHR24292:SF45">
    <property type="entry name" value="CYTOCHROME P450 6G1-RELATED"/>
    <property type="match status" value="1"/>
</dbReference>
<dbReference type="Gene3D" id="1.10.630.10">
    <property type="entry name" value="Cytochrome P450"/>
    <property type="match status" value="1"/>
</dbReference>
<dbReference type="GO" id="GO:0005506">
    <property type="term" value="F:iron ion binding"/>
    <property type="evidence" value="ECO:0007669"/>
    <property type="project" value="InterPro"/>
</dbReference>
<evidence type="ECO:0000256" key="8">
    <source>
        <dbReference type="ARBA" id="ARBA00022848"/>
    </source>
</evidence>
<comment type="caution">
    <text evidence="14">The sequence shown here is derived from an EMBL/GenBank/DDBJ whole genome shotgun (WGS) entry which is preliminary data.</text>
</comment>
<evidence type="ECO:0000256" key="5">
    <source>
        <dbReference type="ARBA" id="ARBA00022617"/>
    </source>
</evidence>
<evidence type="ECO:0000256" key="11">
    <source>
        <dbReference type="ARBA" id="ARBA00023033"/>
    </source>
</evidence>
<comment type="similarity">
    <text evidence="4">Belongs to the cytochrome P450 family.</text>
</comment>
<dbReference type="PANTHER" id="PTHR24292">
    <property type="entry name" value="CYTOCHROME P450"/>
    <property type="match status" value="1"/>
</dbReference>
<evidence type="ECO:0000256" key="9">
    <source>
        <dbReference type="ARBA" id="ARBA00023002"/>
    </source>
</evidence>
<comment type="cofactor">
    <cofactor evidence="1">
        <name>heme</name>
        <dbReference type="ChEBI" id="CHEBI:30413"/>
    </cofactor>
</comment>
<keyword evidence="13" id="KW-0812">Transmembrane</keyword>
<keyword evidence="6" id="KW-0479">Metal-binding</keyword>
<name>A0AAV8YJH8_9CUCU</name>
<dbReference type="InterPro" id="IPR036396">
    <property type="entry name" value="Cyt_P450_sf"/>
</dbReference>
<evidence type="ECO:0000256" key="13">
    <source>
        <dbReference type="SAM" id="Phobius"/>
    </source>
</evidence>
<dbReference type="GO" id="GO:0016705">
    <property type="term" value="F:oxidoreductase activity, acting on paired donors, with incorporation or reduction of molecular oxygen"/>
    <property type="evidence" value="ECO:0007669"/>
    <property type="project" value="InterPro"/>
</dbReference>
<keyword evidence="13" id="KW-1133">Transmembrane helix</keyword>
<dbReference type="GO" id="GO:0005789">
    <property type="term" value="C:endoplasmic reticulum membrane"/>
    <property type="evidence" value="ECO:0007669"/>
    <property type="project" value="UniProtKB-SubCell"/>
</dbReference>
<gene>
    <name evidence="14" type="ORF">NQ318_003752</name>
</gene>
<comment type="subcellular location">
    <subcellularLocation>
        <location evidence="3">Endoplasmic reticulum membrane</location>
        <topology evidence="3">Peripheral membrane protein</topology>
    </subcellularLocation>
    <subcellularLocation>
        <location evidence="2">Microsome membrane</location>
        <topology evidence="2">Peripheral membrane protein</topology>
    </subcellularLocation>
</comment>
<dbReference type="GO" id="GO:0004497">
    <property type="term" value="F:monooxygenase activity"/>
    <property type="evidence" value="ECO:0007669"/>
    <property type="project" value="UniProtKB-KW"/>
</dbReference>
<accession>A0AAV8YJH8</accession>
<dbReference type="AlphaFoldDB" id="A0AAV8YJH8"/>
<keyword evidence="8" id="KW-0492">Microsome</keyword>
<sequence length="228" mass="26464">MKNELQSHKMLLTSCWSLDILLFFITITLLLYKYYTRNFNYWKKKGVYYLKPIPFFGNAYDLCTFKTMGDTVVAQAAQFFSAGFETTSSVMAFTLYELCIHPEIQQRLREEIQNSIKDNNGLTYEGISDMKYLDMCFMESLRMFPPLPFLDRRCVADYRIPGTDVIIDKGERFGTLAAKLGLAHILSQFIVEKTSYTPLTMEFEPKTFLLQSKTGLHMLFKEITPTSI</sequence>
<evidence type="ECO:0000256" key="1">
    <source>
        <dbReference type="ARBA" id="ARBA00001971"/>
    </source>
</evidence>
<dbReference type="InterPro" id="IPR050476">
    <property type="entry name" value="Insect_CytP450_Detox"/>
</dbReference>